<evidence type="ECO:0000313" key="1">
    <source>
        <dbReference type="EMBL" id="ROL49040.1"/>
    </source>
</evidence>
<dbReference type="Proteomes" id="UP000281406">
    <property type="component" value="Unassembled WGS sequence"/>
</dbReference>
<comment type="caution">
    <text evidence="1">The sequence shown here is derived from an EMBL/GenBank/DDBJ whole genome shotgun (WGS) entry which is preliminary data.</text>
</comment>
<proteinExistence type="predicted"/>
<dbReference type="AlphaFoldDB" id="A0A3N0YSP9"/>
<protein>
    <submittedName>
        <fullName evidence="1">Uncharacterized protein</fullName>
    </submittedName>
</protein>
<accession>A0A3N0YSP9</accession>
<evidence type="ECO:0000313" key="2">
    <source>
        <dbReference type="Proteomes" id="UP000281406"/>
    </source>
</evidence>
<name>A0A3N0YSP9_ANAGA</name>
<keyword evidence="2" id="KW-1185">Reference proteome</keyword>
<dbReference type="EMBL" id="RJVU01027559">
    <property type="protein sequence ID" value="ROL49040.1"/>
    <property type="molecule type" value="Genomic_DNA"/>
</dbReference>
<reference evidence="1 2" key="1">
    <citation type="submission" date="2018-10" db="EMBL/GenBank/DDBJ databases">
        <title>Genome assembly for a Yunnan-Guizhou Plateau 3E fish, Anabarilius grahami (Regan), and its evolutionary and genetic applications.</title>
        <authorList>
            <person name="Jiang W."/>
        </authorList>
    </citation>
    <scope>NUCLEOTIDE SEQUENCE [LARGE SCALE GENOMIC DNA]</scope>
    <source>
        <strain evidence="1">AG-KIZ</strain>
        <tissue evidence="1">Muscle</tissue>
    </source>
</reference>
<gene>
    <name evidence="1" type="ORF">DPX16_16655</name>
</gene>
<organism evidence="1 2">
    <name type="scientific">Anabarilius grahami</name>
    <name type="common">Kanglang fish</name>
    <name type="synonym">Barilius grahami</name>
    <dbReference type="NCBI Taxonomy" id="495550"/>
    <lineage>
        <taxon>Eukaryota</taxon>
        <taxon>Metazoa</taxon>
        <taxon>Chordata</taxon>
        <taxon>Craniata</taxon>
        <taxon>Vertebrata</taxon>
        <taxon>Euteleostomi</taxon>
        <taxon>Actinopterygii</taxon>
        <taxon>Neopterygii</taxon>
        <taxon>Teleostei</taxon>
        <taxon>Ostariophysi</taxon>
        <taxon>Cypriniformes</taxon>
        <taxon>Xenocyprididae</taxon>
        <taxon>Xenocypridinae</taxon>
        <taxon>Xenocypridinae incertae sedis</taxon>
        <taxon>Anabarilius</taxon>
    </lineage>
</organism>
<sequence length="67" mass="7634">MTYLLEELRTTFADADPECKQVELVDTFTHHIKHQYGTPGTSTKVVPFKRAVPFCTKPSHAEEKAKK</sequence>